<comment type="catalytic activity">
    <reaction evidence="6">
        <text>a 2'-deoxyadenosine in DNA + S-adenosyl-L-methionine = an N(6)-methyl-2'-deoxyadenosine in DNA + S-adenosyl-L-homocysteine + H(+)</text>
        <dbReference type="Rhea" id="RHEA:15197"/>
        <dbReference type="Rhea" id="RHEA-COMP:12418"/>
        <dbReference type="Rhea" id="RHEA-COMP:12419"/>
        <dbReference type="ChEBI" id="CHEBI:15378"/>
        <dbReference type="ChEBI" id="CHEBI:57856"/>
        <dbReference type="ChEBI" id="CHEBI:59789"/>
        <dbReference type="ChEBI" id="CHEBI:90615"/>
        <dbReference type="ChEBI" id="CHEBI:90616"/>
        <dbReference type="EC" id="2.1.1.72"/>
    </reaction>
</comment>
<dbReference type="InterPro" id="IPR012327">
    <property type="entry name" value="MeTrfase_D12"/>
</dbReference>
<dbReference type="STRING" id="1797988.A3I35_03885"/>
<dbReference type="Gene3D" id="1.10.1020.10">
    <property type="entry name" value="Adenine-specific Methyltransferase, Domain 2"/>
    <property type="match status" value="1"/>
</dbReference>
<dbReference type="PANTHER" id="PTHR30481">
    <property type="entry name" value="DNA ADENINE METHYLASE"/>
    <property type="match status" value="1"/>
</dbReference>
<dbReference type="SUPFAM" id="SSF53335">
    <property type="entry name" value="S-adenosyl-L-methionine-dependent methyltransferases"/>
    <property type="match status" value="1"/>
</dbReference>
<gene>
    <name evidence="7" type="ORF">A3I35_03885</name>
</gene>
<evidence type="ECO:0000256" key="4">
    <source>
        <dbReference type="ARBA" id="ARBA00022679"/>
    </source>
</evidence>
<dbReference type="EMBL" id="MFFV01000053">
    <property type="protein sequence ID" value="OGF18559.1"/>
    <property type="molecule type" value="Genomic_DNA"/>
</dbReference>
<dbReference type="GO" id="GO:0009307">
    <property type="term" value="P:DNA restriction-modification system"/>
    <property type="evidence" value="ECO:0007669"/>
    <property type="project" value="InterPro"/>
</dbReference>
<sequence>MQQLPFSTLAPKNFSERKEIFLRKYKSPSGKIQYKRYVGSPLRYAGGKSLAVGLIVELLPNNIKKIVSPFFGGGSVEIACALDLGLPVIGYDIFNILINYWDIQIRKPQELYDRLQKFNPTREEFKKVKDIIKLHWDNKEKIKSTYDLAALFYFNHNTSYGPHFLGWPSSVYLQKERYQKMIEKVRNFKVDNMKVKRASFEEIMPKHKDDFLYCDPPYYLKGDSKTFVGLYPHRNFPIYHNNFDHEKLRDLLLNHKGGFILSYNDCSIIREWYKDFAMIAPSWQYTFSQGDTRIGKNRLKNNGGSHIKKSHELIIWKLPTEEKKEVYKVKMPEECVSKVMMMR</sequence>
<dbReference type="InterPro" id="IPR029063">
    <property type="entry name" value="SAM-dependent_MTases_sf"/>
</dbReference>
<dbReference type="Gene3D" id="3.40.50.150">
    <property type="entry name" value="Vaccinia Virus protein VP39"/>
    <property type="match status" value="1"/>
</dbReference>
<keyword evidence="3" id="KW-0489">Methyltransferase</keyword>
<evidence type="ECO:0000256" key="1">
    <source>
        <dbReference type="ARBA" id="ARBA00006594"/>
    </source>
</evidence>
<dbReference type="GO" id="GO:0006298">
    <property type="term" value="P:mismatch repair"/>
    <property type="evidence" value="ECO:0007669"/>
    <property type="project" value="TreeGrafter"/>
</dbReference>
<dbReference type="AlphaFoldDB" id="A0A1F5RVU7"/>
<evidence type="ECO:0000256" key="3">
    <source>
        <dbReference type="ARBA" id="ARBA00022603"/>
    </source>
</evidence>
<dbReference type="EC" id="2.1.1.72" evidence="2"/>
<dbReference type="Proteomes" id="UP000177878">
    <property type="component" value="Unassembled WGS sequence"/>
</dbReference>
<dbReference type="Pfam" id="PF02086">
    <property type="entry name" value="MethyltransfD12"/>
    <property type="match status" value="1"/>
</dbReference>
<dbReference type="GO" id="GO:1904047">
    <property type="term" value="F:S-adenosyl-L-methionine binding"/>
    <property type="evidence" value="ECO:0007669"/>
    <property type="project" value="TreeGrafter"/>
</dbReference>
<protein>
    <recommendedName>
        <fullName evidence="2">site-specific DNA-methyltransferase (adenine-specific)</fullName>
        <ecNumber evidence="2">2.1.1.72</ecNumber>
    </recommendedName>
</protein>
<keyword evidence="5" id="KW-0949">S-adenosyl-L-methionine</keyword>
<accession>A0A1F5RVU7</accession>
<dbReference type="GO" id="GO:0043565">
    <property type="term" value="F:sequence-specific DNA binding"/>
    <property type="evidence" value="ECO:0007669"/>
    <property type="project" value="TreeGrafter"/>
</dbReference>
<dbReference type="InterPro" id="IPR023095">
    <property type="entry name" value="Ade_MeTrfase_dom_2"/>
</dbReference>
<evidence type="ECO:0000256" key="2">
    <source>
        <dbReference type="ARBA" id="ARBA00011900"/>
    </source>
</evidence>
<name>A0A1F5RVU7_9BACT</name>
<dbReference type="PRINTS" id="PR00505">
    <property type="entry name" value="D12N6MTFRASE"/>
</dbReference>
<evidence type="ECO:0000313" key="7">
    <source>
        <dbReference type="EMBL" id="OGF18559.1"/>
    </source>
</evidence>
<dbReference type="InterPro" id="IPR002052">
    <property type="entry name" value="DNA_methylase_N6_adenine_CS"/>
</dbReference>
<evidence type="ECO:0000313" key="8">
    <source>
        <dbReference type="Proteomes" id="UP000177878"/>
    </source>
</evidence>
<comment type="caution">
    <text evidence="7">The sequence shown here is derived from an EMBL/GenBank/DDBJ whole genome shotgun (WGS) entry which is preliminary data.</text>
</comment>
<keyword evidence="4" id="KW-0808">Transferase</keyword>
<evidence type="ECO:0000256" key="6">
    <source>
        <dbReference type="ARBA" id="ARBA00047942"/>
    </source>
</evidence>
<comment type="similarity">
    <text evidence="1">Belongs to the N(4)/N(6)-methyltransferase family.</text>
</comment>
<proteinExistence type="inferred from homology"/>
<dbReference type="GO" id="GO:0009007">
    <property type="term" value="F:site-specific DNA-methyltransferase (adenine-specific) activity"/>
    <property type="evidence" value="ECO:0007669"/>
    <property type="project" value="UniProtKB-EC"/>
</dbReference>
<evidence type="ECO:0000256" key="5">
    <source>
        <dbReference type="ARBA" id="ARBA00022691"/>
    </source>
</evidence>
<reference evidence="7 8" key="1">
    <citation type="journal article" date="2016" name="Nat. Commun.">
        <title>Thousands of microbial genomes shed light on interconnected biogeochemical processes in an aquifer system.</title>
        <authorList>
            <person name="Anantharaman K."/>
            <person name="Brown C.T."/>
            <person name="Hug L.A."/>
            <person name="Sharon I."/>
            <person name="Castelle C.J."/>
            <person name="Probst A.J."/>
            <person name="Thomas B.C."/>
            <person name="Singh A."/>
            <person name="Wilkins M.J."/>
            <person name="Karaoz U."/>
            <person name="Brodie E.L."/>
            <person name="Williams K.H."/>
            <person name="Hubbard S.S."/>
            <person name="Banfield J.F."/>
        </authorList>
    </citation>
    <scope>NUCLEOTIDE SEQUENCE [LARGE SCALE GENOMIC DNA]</scope>
</reference>
<dbReference type="GO" id="GO:0032259">
    <property type="term" value="P:methylation"/>
    <property type="evidence" value="ECO:0007669"/>
    <property type="project" value="UniProtKB-KW"/>
</dbReference>
<organism evidence="7 8">
    <name type="scientific">Candidatus Falkowbacteria bacterium RIFCSPLOWO2_02_FULL_45_15</name>
    <dbReference type="NCBI Taxonomy" id="1797988"/>
    <lineage>
        <taxon>Bacteria</taxon>
        <taxon>Candidatus Falkowiibacteriota</taxon>
    </lineage>
</organism>
<dbReference type="PROSITE" id="PS00092">
    <property type="entry name" value="N6_MTASE"/>
    <property type="match status" value="1"/>
</dbReference>